<dbReference type="GO" id="GO:0009432">
    <property type="term" value="P:SOS response"/>
    <property type="evidence" value="ECO:0007669"/>
    <property type="project" value="UniProtKB-UniRule"/>
</dbReference>
<dbReference type="GO" id="GO:0006289">
    <property type="term" value="P:nucleotide-excision repair"/>
    <property type="evidence" value="ECO:0007669"/>
    <property type="project" value="UniProtKB-UniRule"/>
</dbReference>
<evidence type="ECO:0000313" key="10">
    <source>
        <dbReference type="EMBL" id="EEP65490.1"/>
    </source>
</evidence>
<dbReference type="InterPro" id="IPR035901">
    <property type="entry name" value="GIY-YIG_endonuc_sf"/>
</dbReference>
<dbReference type="AlphaFoldDB" id="C4FQ22"/>
<comment type="subcellular location">
    <subcellularLocation>
        <location evidence="6">Cytoplasm</location>
    </subcellularLocation>
</comment>
<dbReference type="GO" id="GO:0009380">
    <property type="term" value="C:excinuclease repair complex"/>
    <property type="evidence" value="ECO:0007669"/>
    <property type="project" value="InterPro"/>
</dbReference>
<dbReference type="InterPro" id="IPR001943">
    <property type="entry name" value="UVR_dom"/>
</dbReference>
<keyword evidence="1 6" id="KW-0963">Cytoplasm</keyword>
<feature type="domain" description="UVR" evidence="7">
    <location>
        <begin position="210"/>
        <end position="245"/>
    </location>
</feature>
<keyword evidence="2 6" id="KW-0227">DNA damage</keyword>
<dbReference type="Pfam" id="PF02151">
    <property type="entry name" value="UVR"/>
    <property type="match status" value="1"/>
</dbReference>
<dbReference type="PANTHER" id="PTHR30562:SF1">
    <property type="entry name" value="UVRABC SYSTEM PROTEIN C"/>
    <property type="match status" value="1"/>
</dbReference>
<evidence type="ECO:0000256" key="1">
    <source>
        <dbReference type="ARBA" id="ARBA00022490"/>
    </source>
</evidence>
<evidence type="ECO:0000256" key="6">
    <source>
        <dbReference type="HAMAP-Rule" id="MF_00203"/>
    </source>
</evidence>
<dbReference type="InterPro" id="IPR001162">
    <property type="entry name" value="UvrC_RNase_H_dom"/>
</dbReference>
<dbReference type="PROSITE" id="PS50164">
    <property type="entry name" value="GIY_YIG"/>
    <property type="match status" value="1"/>
</dbReference>
<keyword evidence="6" id="KW-0742">SOS response</keyword>
<dbReference type="GO" id="GO:0005737">
    <property type="term" value="C:cytoplasm"/>
    <property type="evidence" value="ECO:0007669"/>
    <property type="project" value="UniProtKB-SubCell"/>
</dbReference>
<dbReference type="Pfam" id="PF14520">
    <property type="entry name" value="HHH_5"/>
    <property type="match status" value="1"/>
</dbReference>
<dbReference type="InterPro" id="IPR036876">
    <property type="entry name" value="UVR_dom_sf"/>
</dbReference>
<dbReference type="HAMAP" id="MF_00203">
    <property type="entry name" value="UvrC"/>
    <property type="match status" value="1"/>
</dbReference>
<reference evidence="10" key="1">
    <citation type="submission" date="2009-04" db="EMBL/GenBank/DDBJ databases">
        <authorList>
            <person name="Weinstock G."/>
            <person name="Sodergren E."/>
            <person name="Clifton S."/>
            <person name="Fulton L."/>
            <person name="Fulton B."/>
            <person name="Courtney L."/>
            <person name="Fronick C."/>
            <person name="Harrison M."/>
            <person name="Strong C."/>
            <person name="Farmer C."/>
            <person name="Delahaunty K."/>
            <person name="Markovic C."/>
            <person name="Hall O."/>
            <person name="Minx P."/>
            <person name="Tomlinson C."/>
            <person name="Mitreva M."/>
            <person name="Nelson J."/>
            <person name="Hou S."/>
            <person name="Wollam A."/>
            <person name="Pepin K.H."/>
            <person name="Johnson M."/>
            <person name="Bhonagiri V."/>
            <person name="Nash W.E."/>
            <person name="Warren W."/>
            <person name="Chinwalla A."/>
            <person name="Mardis E.R."/>
            <person name="Wilson R.K."/>
        </authorList>
    </citation>
    <scope>NUCLEOTIDE SEQUENCE [LARGE SCALE GENOMIC DNA]</scope>
    <source>
        <strain evidence="10">ATCC 17748</strain>
    </source>
</reference>
<comment type="subunit">
    <text evidence="6">Interacts with UvrB in an incision complex.</text>
</comment>
<dbReference type="Pfam" id="PF08459">
    <property type="entry name" value="UvrC_RNaseH_dom"/>
    <property type="match status" value="1"/>
</dbReference>
<keyword evidence="10" id="KW-0378">Hydrolase</keyword>
<dbReference type="Gene3D" id="4.10.860.10">
    <property type="entry name" value="UVR domain"/>
    <property type="match status" value="1"/>
</dbReference>
<dbReference type="Gene3D" id="3.30.420.340">
    <property type="entry name" value="UvrC, RNAse H endonuclease domain"/>
    <property type="match status" value="1"/>
</dbReference>
<dbReference type="EMBL" id="ACIK02000010">
    <property type="protein sequence ID" value="EEP65490.1"/>
    <property type="molecule type" value="Genomic_DNA"/>
</dbReference>
<dbReference type="SUPFAM" id="SSF82771">
    <property type="entry name" value="GIY-YIG endonuclease"/>
    <property type="match status" value="1"/>
</dbReference>
<feature type="domain" description="GIY-YIG" evidence="8">
    <location>
        <begin position="24"/>
        <end position="103"/>
    </location>
</feature>
<gene>
    <name evidence="6 10" type="primary">uvrC</name>
    <name evidence="10" type="ORF">VEIDISOL_01370</name>
</gene>
<dbReference type="Pfam" id="PF01541">
    <property type="entry name" value="GIY-YIG"/>
    <property type="match status" value="1"/>
</dbReference>
<dbReference type="InterPro" id="IPR000305">
    <property type="entry name" value="GIY-YIG_endonuc"/>
</dbReference>
<dbReference type="Gene3D" id="3.40.1440.10">
    <property type="entry name" value="GIY-YIG endonuclease"/>
    <property type="match status" value="1"/>
</dbReference>
<keyword evidence="5 6" id="KW-0234">DNA repair</keyword>
<organism evidence="10 11">
    <name type="scientific">Veillonella dispar ATCC 17748</name>
    <dbReference type="NCBI Taxonomy" id="546273"/>
    <lineage>
        <taxon>Bacteria</taxon>
        <taxon>Bacillati</taxon>
        <taxon>Bacillota</taxon>
        <taxon>Negativicutes</taxon>
        <taxon>Veillonellales</taxon>
        <taxon>Veillonellaceae</taxon>
        <taxon>Veillonella</taxon>
    </lineage>
</organism>
<dbReference type="InterPro" id="IPR038476">
    <property type="entry name" value="UvrC_RNase_H_dom_sf"/>
</dbReference>
<accession>C4FQ22</accession>
<feature type="domain" description="UvrC family homology region profile" evidence="9">
    <location>
        <begin position="260"/>
        <end position="482"/>
    </location>
</feature>
<keyword evidence="4 6" id="KW-0267">Excision nuclease</keyword>
<dbReference type="SUPFAM" id="SSF46600">
    <property type="entry name" value="C-terminal UvrC-binding domain of UvrB"/>
    <property type="match status" value="1"/>
</dbReference>
<dbReference type="GO" id="GO:0009381">
    <property type="term" value="F:excinuclease ABC activity"/>
    <property type="evidence" value="ECO:0007669"/>
    <property type="project" value="UniProtKB-UniRule"/>
</dbReference>
<comment type="caution">
    <text evidence="10">The sequence shown here is derived from an EMBL/GenBank/DDBJ whole genome shotgun (WGS) entry which is preliminary data.</text>
</comment>
<evidence type="ECO:0000259" key="8">
    <source>
        <dbReference type="PROSITE" id="PS50164"/>
    </source>
</evidence>
<dbReference type="InterPro" id="IPR050066">
    <property type="entry name" value="UvrABC_protein_C"/>
</dbReference>
<name>C4FQ22_9FIRM</name>
<evidence type="ECO:0000259" key="9">
    <source>
        <dbReference type="PROSITE" id="PS50165"/>
    </source>
</evidence>
<proteinExistence type="inferred from homology"/>
<comment type="function">
    <text evidence="6">The UvrABC repair system catalyzes the recognition and processing of DNA lesions. UvrC both incises the 5' and 3' sides of the lesion. The N-terminal half is responsible for the 3' incision and the C-terminal half is responsible for the 5' incision.</text>
</comment>
<dbReference type="InterPro" id="IPR010994">
    <property type="entry name" value="RuvA_2-like"/>
</dbReference>
<dbReference type="InterPro" id="IPR004791">
    <property type="entry name" value="UvrC"/>
</dbReference>
<dbReference type="Pfam" id="PF22920">
    <property type="entry name" value="UvrC_RNaseH"/>
    <property type="match status" value="1"/>
</dbReference>
<dbReference type="GO" id="GO:0003677">
    <property type="term" value="F:DNA binding"/>
    <property type="evidence" value="ECO:0007669"/>
    <property type="project" value="UniProtKB-UniRule"/>
</dbReference>
<dbReference type="SUPFAM" id="SSF47781">
    <property type="entry name" value="RuvA domain 2-like"/>
    <property type="match status" value="1"/>
</dbReference>
<evidence type="ECO:0000256" key="4">
    <source>
        <dbReference type="ARBA" id="ARBA00022881"/>
    </source>
</evidence>
<dbReference type="PANTHER" id="PTHR30562">
    <property type="entry name" value="UVRC/OXIDOREDUCTASE"/>
    <property type="match status" value="1"/>
</dbReference>
<evidence type="ECO:0000256" key="3">
    <source>
        <dbReference type="ARBA" id="ARBA00022769"/>
    </source>
</evidence>
<dbReference type="NCBIfam" id="TIGR00194">
    <property type="entry name" value="uvrC"/>
    <property type="match status" value="1"/>
</dbReference>
<protein>
    <recommendedName>
        <fullName evidence="6">UvrABC system protein C</fullName>
        <shortName evidence="6">Protein UvrC</shortName>
    </recommendedName>
    <alternativeName>
        <fullName evidence="6">Excinuclease ABC subunit C</fullName>
    </alternativeName>
</protein>
<evidence type="ECO:0000256" key="2">
    <source>
        <dbReference type="ARBA" id="ARBA00022763"/>
    </source>
</evidence>
<dbReference type="PROSITE" id="PS50151">
    <property type="entry name" value="UVR"/>
    <property type="match status" value="1"/>
</dbReference>
<evidence type="ECO:0000313" key="11">
    <source>
        <dbReference type="Proteomes" id="UP000003529"/>
    </source>
</evidence>
<keyword evidence="3 6" id="KW-0228">DNA excision</keyword>
<dbReference type="Gene3D" id="1.10.150.20">
    <property type="entry name" value="5' to 3' exonuclease, C-terminal subdomain"/>
    <property type="match status" value="1"/>
</dbReference>
<dbReference type="SMART" id="SM00465">
    <property type="entry name" value="GIYc"/>
    <property type="match status" value="1"/>
</dbReference>
<comment type="similarity">
    <text evidence="6">Belongs to the UvrC family.</text>
</comment>
<evidence type="ECO:0000259" key="7">
    <source>
        <dbReference type="PROSITE" id="PS50151"/>
    </source>
</evidence>
<evidence type="ECO:0000256" key="5">
    <source>
        <dbReference type="ARBA" id="ARBA00023204"/>
    </source>
</evidence>
<dbReference type="Proteomes" id="UP000003529">
    <property type="component" value="Unassembled WGS sequence"/>
</dbReference>
<sequence>MKSIRKGGHMPSEELLEKVSHLPTTPGVYLWRDQYNRIIYVGKAINLRNRVRSYVRNDANRAPKVTAMMKRAVDVEIIQTKTEMEALILENTLIKEHEPKYNIRLRDDKTYPYVKISVQEDYPRVYMTRRLERDGAKYFGPFTDVTSVHVVLKLIRQYYPLRTCKSMKVERPCLQYHMHYCEAPCFNKISIPDYRKYIDEIIELFEGKPIPLLKEIKEKMELAAEDLQFEDAARYRDQLSSIEKIQEKQRMVTQRGDLDVLGIAVDTSMACVQLLFIRGGRLLGRENYFVQHDGDSPETIMTDFIKQYYGDTNFIPKELLLPMDSSDRDLLSEWFTQLKGQNVEVSVPQRGYKMDMIKMAHENAETFLEERRRQWQYQIDKTGGAVKKLAEVLDLPRLPERMECFDISHTQGAETVASMVVFEGGKPAKKEYRRFKLKTTQGKPDDFKSMAEIMERRYGNETDWPMPDLIIIDGGKGQLNAALPLIRAVGVTDVPVISLAKRIEEVFVEGQSESIILSHHTPELQLLQQIRDEAHRFAITYHRKLRGKRNLESILDHIEGIGPKRRKALWAHFNSLEAMKEASIDELSKVESMNYKTAEALYNFFRMSKVEKQDILK</sequence>
<dbReference type="HOGENOM" id="CLU_014841_3_2_9"/>
<dbReference type="FunFam" id="3.40.1440.10:FF:000001">
    <property type="entry name" value="UvrABC system protein C"/>
    <property type="match status" value="1"/>
</dbReference>
<keyword evidence="11" id="KW-1185">Reference proteome</keyword>
<dbReference type="PROSITE" id="PS50165">
    <property type="entry name" value="UVRC"/>
    <property type="match status" value="1"/>
</dbReference>
<dbReference type="InterPro" id="IPR047296">
    <property type="entry name" value="GIY-YIG_UvrC_Cho"/>
</dbReference>
<dbReference type="eggNOG" id="COG0322">
    <property type="taxonomic scope" value="Bacteria"/>
</dbReference>
<dbReference type="CDD" id="cd10434">
    <property type="entry name" value="GIY-YIG_UvrC_Cho"/>
    <property type="match status" value="1"/>
</dbReference>